<reference evidence="1 2" key="1">
    <citation type="submission" date="2019-09" db="EMBL/GenBank/DDBJ databases">
        <title>A chromosome-level genome assembly of the Chinese tupelo Nyssa sinensis.</title>
        <authorList>
            <person name="Yang X."/>
            <person name="Kang M."/>
            <person name="Yang Y."/>
            <person name="Xiong H."/>
            <person name="Wang M."/>
            <person name="Zhang Z."/>
            <person name="Wang Z."/>
            <person name="Wu H."/>
            <person name="Ma T."/>
            <person name="Liu J."/>
            <person name="Xi Z."/>
        </authorList>
    </citation>
    <scope>NUCLEOTIDE SEQUENCE [LARGE SCALE GENOMIC DNA]</scope>
    <source>
        <strain evidence="1">J267</strain>
        <tissue evidence="1">Leaf</tissue>
    </source>
</reference>
<dbReference type="AlphaFoldDB" id="A0A5J4ZJC5"/>
<gene>
    <name evidence="1" type="ORF">F0562_015623</name>
</gene>
<keyword evidence="2" id="KW-1185">Reference proteome</keyword>
<dbReference type="EMBL" id="CM018050">
    <property type="protein sequence ID" value="KAA8518149.1"/>
    <property type="molecule type" value="Genomic_DNA"/>
</dbReference>
<protein>
    <submittedName>
        <fullName evidence="1">Uncharacterized protein</fullName>
    </submittedName>
</protein>
<evidence type="ECO:0000313" key="1">
    <source>
        <dbReference type="EMBL" id="KAA8518149.1"/>
    </source>
</evidence>
<organism evidence="1 2">
    <name type="scientific">Nyssa sinensis</name>
    <dbReference type="NCBI Taxonomy" id="561372"/>
    <lineage>
        <taxon>Eukaryota</taxon>
        <taxon>Viridiplantae</taxon>
        <taxon>Streptophyta</taxon>
        <taxon>Embryophyta</taxon>
        <taxon>Tracheophyta</taxon>
        <taxon>Spermatophyta</taxon>
        <taxon>Magnoliopsida</taxon>
        <taxon>eudicotyledons</taxon>
        <taxon>Gunneridae</taxon>
        <taxon>Pentapetalae</taxon>
        <taxon>asterids</taxon>
        <taxon>Cornales</taxon>
        <taxon>Nyssaceae</taxon>
        <taxon>Nyssa</taxon>
    </lineage>
</organism>
<sequence>MGEELLSGNEGLEEEEMLEGDMVRVLSEGVTEVGEGRGEGIVSELRDGLDEDNLGFNVGEGIIESHKELHHPVTLLVLKRRFHSTTSARWDELKVEKLIK</sequence>
<accession>A0A5J4ZJC5</accession>
<name>A0A5J4ZJC5_9ASTE</name>
<evidence type="ECO:0000313" key="2">
    <source>
        <dbReference type="Proteomes" id="UP000325577"/>
    </source>
</evidence>
<proteinExistence type="predicted"/>
<dbReference type="Proteomes" id="UP000325577">
    <property type="component" value="Linkage Group LG7"/>
</dbReference>